<dbReference type="GO" id="GO:0003677">
    <property type="term" value="F:DNA binding"/>
    <property type="evidence" value="ECO:0007669"/>
    <property type="project" value="InterPro"/>
</dbReference>
<protein>
    <submittedName>
        <fullName evidence="1">Helix-turn-helix domain-containing protein</fullName>
    </submittedName>
</protein>
<evidence type="ECO:0000313" key="2">
    <source>
        <dbReference type="Proteomes" id="UP000185024"/>
    </source>
</evidence>
<proteinExistence type="predicted"/>
<dbReference type="CDD" id="cd00093">
    <property type="entry name" value="HTH_XRE"/>
    <property type="match status" value="1"/>
</dbReference>
<sequence>MSKSETSTTSNNEALRQLMERHGLKQEHVATLTGYSVETVKGWFASPESTRYRTVRKPVLESVRRAIELGEHYNLEGVKIPKPKS</sequence>
<dbReference type="InterPro" id="IPR001387">
    <property type="entry name" value="Cro/C1-type_HTH"/>
</dbReference>
<name>A0A1N6K3R7_9GAMM</name>
<reference evidence="1 2" key="1">
    <citation type="submission" date="2016-11" db="EMBL/GenBank/DDBJ databases">
        <authorList>
            <person name="Jaros S."/>
            <person name="Januszkiewicz K."/>
            <person name="Wedrychowicz H."/>
        </authorList>
    </citation>
    <scope>NUCLEOTIDE SEQUENCE [LARGE SCALE GENOMIC DNA]</scope>
    <source>
        <strain evidence="1 2">ACAM 239</strain>
    </source>
</reference>
<dbReference type="EMBL" id="FSQX01000002">
    <property type="protein sequence ID" value="SIN88606.1"/>
    <property type="molecule type" value="Genomic_DNA"/>
</dbReference>
<gene>
    <name evidence="1" type="ORF">SAMN05878438_3833</name>
</gene>
<dbReference type="AlphaFoldDB" id="A0A1N6K3R7"/>
<dbReference type="RefSeq" id="WP_022524191.1">
    <property type="nucleotide sequence ID" value="NZ_FSQX01000002.1"/>
</dbReference>
<dbReference type="Proteomes" id="UP000185024">
    <property type="component" value="Unassembled WGS sequence"/>
</dbReference>
<dbReference type="InterPro" id="IPR010982">
    <property type="entry name" value="Lambda_DNA-bd_dom_sf"/>
</dbReference>
<organism evidence="1 2">
    <name type="scientific">Vreelandella aquamarina</name>
    <dbReference type="NCBI Taxonomy" id="77097"/>
    <lineage>
        <taxon>Bacteria</taxon>
        <taxon>Pseudomonadati</taxon>
        <taxon>Pseudomonadota</taxon>
        <taxon>Gammaproteobacteria</taxon>
        <taxon>Oceanospirillales</taxon>
        <taxon>Halomonadaceae</taxon>
        <taxon>Vreelandella</taxon>
    </lineage>
</organism>
<dbReference type="SUPFAM" id="SSF47413">
    <property type="entry name" value="lambda repressor-like DNA-binding domains"/>
    <property type="match status" value="1"/>
</dbReference>
<evidence type="ECO:0000313" key="1">
    <source>
        <dbReference type="EMBL" id="SIN88606.1"/>
    </source>
</evidence>
<accession>A0A1N6K3R7</accession>